<dbReference type="EMBL" id="FXAC01000029">
    <property type="protein sequence ID" value="SMF31620.1"/>
    <property type="molecule type" value="Genomic_DNA"/>
</dbReference>
<gene>
    <name evidence="1" type="ORF">SAMN06296028_1299</name>
</gene>
<reference evidence="2" key="1">
    <citation type="submission" date="2017-04" db="EMBL/GenBank/DDBJ databases">
        <authorList>
            <person name="Varghese N."/>
            <person name="Submissions S."/>
        </authorList>
    </citation>
    <scope>NUCLEOTIDE SEQUENCE [LARGE SCALE GENOMIC DNA]</scope>
    <source>
        <strain evidence="2">NIO-1021</strain>
    </source>
</reference>
<name>A0A1X7EDE9_9MICC</name>
<proteinExistence type="predicted"/>
<dbReference type="AlphaFoldDB" id="A0A1X7EDE9"/>
<sequence>MRRQPLPWLLGPAFVAAVAYVDPGNVAANLTAGAQYGYLLV</sequence>
<keyword evidence="2" id="KW-1185">Reference proteome</keyword>
<evidence type="ECO:0008006" key="3">
    <source>
        <dbReference type="Google" id="ProtNLM"/>
    </source>
</evidence>
<evidence type="ECO:0000313" key="1">
    <source>
        <dbReference type="EMBL" id="SMF31620.1"/>
    </source>
</evidence>
<accession>A0A1X7EDE9</accession>
<protein>
    <recommendedName>
        <fullName evidence="3">Divalent metal cation transporter</fullName>
    </recommendedName>
</protein>
<evidence type="ECO:0000313" key="2">
    <source>
        <dbReference type="Proteomes" id="UP000192929"/>
    </source>
</evidence>
<dbReference type="Proteomes" id="UP000192929">
    <property type="component" value="Unassembled WGS sequence"/>
</dbReference>
<organism evidence="1 2">
    <name type="scientific">Kocuria marina subsp. indica</name>
    <dbReference type="NCBI Taxonomy" id="1049583"/>
    <lineage>
        <taxon>Bacteria</taxon>
        <taxon>Bacillati</taxon>
        <taxon>Actinomycetota</taxon>
        <taxon>Actinomycetes</taxon>
        <taxon>Micrococcales</taxon>
        <taxon>Micrococcaceae</taxon>
        <taxon>Kocuria</taxon>
    </lineage>
</organism>